<name>A0A9W4MXQ7_PENNA</name>
<organism evidence="1 2">
    <name type="scientific">Penicillium nalgiovense</name>
    <dbReference type="NCBI Taxonomy" id="60175"/>
    <lineage>
        <taxon>Eukaryota</taxon>
        <taxon>Fungi</taxon>
        <taxon>Dikarya</taxon>
        <taxon>Ascomycota</taxon>
        <taxon>Pezizomycotina</taxon>
        <taxon>Eurotiomycetes</taxon>
        <taxon>Eurotiomycetidae</taxon>
        <taxon>Eurotiales</taxon>
        <taxon>Aspergillaceae</taxon>
        <taxon>Penicillium</taxon>
    </lineage>
</organism>
<dbReference type="OrthoDB" id="10264588at2759"/>
<dbReference type="Gene3D" id="3.40.630.30">
    <property type="match status" value="1"/>
</dbReference>
<accession>A0A9W4MXQ7</accession>
<dbReference type="SUPFAM" id="SSF55729">
    <property type="entry name" value="Acyl-CoA N-acyltransferases (Nat)"/>
    <property type="match status" value="1"/>
</dbReference>
<dbReference type="Proteomes" id="UP001153461">
    <property type="component" value="Unassembled WGS sequence"/>
</dbReference>
<sequence length="229" mass="26053">MPNNARPEVIKTIQSSPPSYRIEVFTQNDLLKQPFLHELREVINTSYYDTGASPFEKTVARLQSDTQLINELQQTGFTAIAFAQSTIIGTASLKVWPPDAEGTVWKVPGYFERFSADEIFSASSTVLDSLDDESENTPCEGSFEIAAVAITPDPRYRRKGIAASLVKACHEELNRRMFPARSCIMLKCIREVQGSYWLKRGFRVIAEQYFPPYTWGYNKGFVLWAMERE</sequence>
<dbReference type="InterPro" id="IPR016181">
    <property type="entry name" value="Acyl_CoA_acyltransferase"/>
</dbReference>
<reference evidence="1" key="1">
    <citation type="submission" date="2021-07" db="EMBL/GenBank/DDBJ databases">
        <authorList>
            <person name="Branca A.L. A."/>
        </authorList>
    </citation>
    <scope>NUCLEOTIDE SEQUENCE</scope>
</reference>
<evidence type="ECO:0000313" key="1">
    <source>
        <dbReference type="EMBL" id="CAG8213171.1"/>
    </source>
</evidence>
<gene>
    <name evidence="1" type="ORF">PNAL_LOCUS7838</name>
</gene>
<protein>
    <recommendedName>
        <fullName evidence="3">N-acetyltransferase domain-containing protein</fullName>
    </recommendedName>
</protein>
<dbReference type="AlphaFoldDB" id="A0A9W4MXQ7"/>
<evidence type="ECO:0000313" key="2">
    <source>
        <dbReference type="Proteomes" id="UP001153461"/>
    </source>
</evidence>
<dbReference type="EMBL" id="CAJVNV010000477">
    <property type="protein sequence ID" value="CAG8213171.1"/>
    <property type="molecule type" value="Genomic_DNA"/>
</dbReference>
<proteinExistence type="predicted"/>
<evidence type="ECO:0008006" key="3">
    <source>
        <dbReference type="Google" id="ProtNLM"/>
    </source>
</evidence>
<comment type="caution">
    <text evidence="1">The sequence shown here is derived from an EMBL/GenBank/DDBJ whole genome shotgun (WGS) entry which is preliminary data.</text>
</comment>
<dbReference type="CDD" id="cd04301">
    <property type="entry name" value="NAT_SF"/>
    <property type="match status" value="1"/>
</dbReference>